<sequence length="65" mass="7162">MSTSNLQWALRVAFTRAFHAVTTPFLFLFLVAQAQVIQECEQPGTSIARIALNHSLNANLDLGFA</sequence>
<accession>A0ABV4PAR1</accession>
<keyword evidence="2" id="KW-1185">Reference proteome</keyword>
<protein>
    <submittedName>
        <fullName evidence="1">Uncharacterized protein</fullName>
    </submittedName>
</protein>
<evidence type="ECO:0000313" key="1">
    <source>
        <dbReference type="EMBL" id="MFA0936868.1"/>
    </source>
</evidence>
<reference evidence="1 2" key="1">
    <citation type="submission" date="2024-06" db="EMBL/GenBank/DDBJ databases">
        <title>Genome sequences for Pseudomonas syringae strains with characterized LPS.</title>
        <authorList>
            <person name="Baltrus D.A."/>
            <person name="Krings L."/>
        </authorList>
    </citation>
    <scope>NUCLEOTIDE SEQUENCE [LARGE SCALE GENOMIC DNA]</scope>
    <source>
        <strain evidence="1 2">NCPPB2708</strain>
    </source>
</reference>
<dbReference type="EMBL" id="JBGMSU010000001">
    <property type="protein sequence ID" value="MFA0936868.1"/>
    <property type="molecule type" value="Genomic_DNA"/>
</dbReference>
<dbReference type="Proteomes" id="UP001569512">
    <property type="component" value="Unassembled WGS sequence"/>
</dbReference>
<gene>
    <name evidence="1" type="ORF">ACDH53_05330</name>
</gene>
<name>A0ABV4PAR1_9PSED</name>
<proteinExistence type="predicted"/>
<organism evidence="1 2">
    <name type="scientific">Pseudomonas tremae</name>
    <dbReference type="NCBI Taxonomy" id="200454"/>
    <lineage>
        <taxon>Bacteria</taxon>
        <taxon>Pseudomonadati</taxon>
        <taxon>Pseudomonadota</taxon>
        <taxon>Gammaproteobacteria</taxon>
        <taxon>Pseudomonadales</taxon>
        <taxon>Pseudomonadaceae</taxon>
        <taxon>Pseudomonas</taxon>
    </lineage>
</organism>
<evidence type="ECO:0000313" key="2">
    <source>
        <dbReference type="Proteomes" id="UP001569512"/>
    </source>
</evidence>
<dbReference type="RefSeq" id="WP_144106534.1">
    <property type="nucleotide sequence ID" value="NZ_AVEE02000184.1"/>
</dbReference>
<comment type="caution">
    <text evidence="1">The sequence shown here is derived from an EMBL/GenBank/DDBJ whole genome shotgun (WGS) entry which is preliminary data.</text>
</comment>